<dbReference type="GO" id="GO:0000036">
    <property type="term" value="F:acyl carrier activity"/>
    <property type="evidence" value="ECO:0007669"/>
    <property type="project" value="TreeGrafter"/>
</dbReference>
<dbReference type="KEGG" id="whr:OG579_16230"/>
<dbReference type="SUPFAM" id="SSF55729">
    <property type="entry name" value="Acyl-CoA N-acyltransferases (Nat)"/>
    <property type="match status" value="1"/>
</dbReference>
<dbReference type="InterPro" id="IPR029058">
    <property type="entry name" value="AB_hydrolase_fold"/>
</dbReference>
<dbReference type="SUPFAM" id="SSF56801">
    <property type="entry name" value="Acetyl-CoA synthetase-like"/>
    <property type="match status" value="1"/>
</dbReference>
<accession>A0AAU4JZM8</accession>
<dbReference type="SUPFAM" id="SSF47336">
    <property type="entry name" value="ACP-like"/>
    <property type="match status" value="2"/>
</dbReference>
<dbReference type="GO" id="GO:0019290">
    <property type="term" value="P:siderophore biosynthetic process"/>
    <property type="evidence" value="ECO:0007669"/>
    <property type="project" value="InterPro"/>
</dbReference>
<dbReference type="FunFam" id="3.30.559.10:FF:000023">
    <property type="entry name" value="Non-ribosomal peptide synthetase"/>
    <property type="match status" value="1"/>
</dbReference>
<evidence type="ECO:0000256" key="2">
    <source>
        <dbReference type="ARBA" id="ARBA00003818"/>
    </source>
</evidence>
<proteinExistence type="inferred from homology"/>
<comment type="cofactor">
    <cofactor evidence="1">
        <name>pantetheine 4'-phosphate</name>
        <dbReference type="ChEBI" id="CHEBI:47942"/>
    </cofactor>
</comment>
<evidence type="ECO:0000256" key="6">
    <source>
        <dbReference type="ARBA" id="ARBA00020586"/>
    </source>
</evidence>
<dbReference type="Gene3D" id="3.40.50.12780">
    <property type="entry name" value="N-terminal domain of ligase-like"/>
    <property type="match status" value="1"/>
</dbReference>
<dbReference type="Gene3D" id="3.30.559.30">
    <property type="entry name" value="Nonribosomal peptide synthetase, condensation domain"/>
    <property type="match status" value="1"/>
</dbReference>
<sequence length="1337" mass="142890">MVVDTAVPTHEVSADVVSTVGQALGVDPADLDPHGDLIAQGLDSLRMMRLAGHWRKRGHDIDFARLAQEPTIDAWSRLLAGQAAAAQPADEQRADTAADDDPSFPLAPMQHAYWVGRSDSHDLGGVAAHLYVEFDGAAIDPERFRGAVAALVERHPMTRVAVAPDGTQRVGSAHPDTVRVHDLRRRSDQAVEEFLAQQRHQNTHAMLPVEDGQVVRTDLTLLPRGRTRVHLDVDMIAADAMSFRVLVDDLARLYRGEQLTPLRTDFRTLSAERTSRPARDADIAWWQARLDDLPGPPELPRTDPTGPASTPAGTAATVRLHHVIDAADRERLETQAHSRGVTPATAVAAVFAEAVGTHSATSRFLLTVPLFDRDTTHPDVERVVGDFTSSLVVAVDLTAPRTLAERAVDMRAAMHDAAAHGTVSGLDVLRDLSRRRGEPVVSPVVFTSALGLGELFSPAVTEVFGTPTWIVSQGPQVLLDAQVTEIDGGLLVNWDVRASDLDPAVAQSMFDHYVALLDLLIAGDWERPAPSSVPAEVIAERRAVEHPLPVTDTFDGTLHRRLLDLATHRADTPALIDGETTWTHGELADRARRVAGALRAAGVGAGDTVVVTMPKSAAQIVAAVGVLAAGATYVPISPSQPDDRRDRIVSVATPAAVLTDRADRVTDTALAVVVFDDTASAPPLDPADDTSGPDSLAYILFTSGSTGTPKGVEVPHRAAVATLTDLTDRYRLDATDRALMVSSLEFDLSVFDIFALLAVGGAVVVGDDDPTTRVDSWARALHEQSVTVLNCVPTVLGMLLDISDMPTSLRVVLTGGDRVEVAHLRRIAEQVPGVGVAGLGGTTETAIHSTVCALADVGDHTGFVPYGTPLRGVRCRVVDAIGRDRPDFVPGELWIGGDGVAAGYRGDPDRTAERFVEVDGVRWYRTGDVARYLPGAFLDFLGRDDHMVKIRGHRVELGEVEAALLRLGPVSAAVAWTDGRDLRAAVTVGAAETPEPTDLADALRDLLPAHMIPRSITVADRLPLTPNGKLDRARVAAEFGDAGSAESIAPRTPVEKALVTVLETILDTRPIGVTDEFVALGGDSVLATRFVAQIRRWLAVPGATASVTVADIFTHRTVAGLATRLDELHGASITEVAEVMLDVLGLSAGEVASELGRTSPAITHRRIDLDTDVDLVHRWLTHPKSHFWDMASATRAEVVALITHADAGGFGMRLGIVDGDPQFLFELYEPRTSELADAGTGYVHEPGDIGMHLLVAPTDAPVAGFTASVMRHIMRTAFGEAEARRVVVEPDVRNTAVHRLNELVGFRVEGDHPVGAKMARLSYCTAGDFAATESGDS</sequence>
<evidence type="ECO:0000256" key="3">
    <source>
        <dbReference type="ARBA" id="ARBA00005102"/>
    </source>
</evidence>
<dbReference type="InterPro" id="IPR001242">
    <property type="entry name" value="Condensation_dom"/>
</dbReference>
<dbReference type="RefSeq" id="WP_328856778.1">
    <property type="nucleotide sequence ID" value="NZ_CP108021.1"/>
</dbReference>
<dbReference type="Pfam" id="PF00668">
    <property type="entry name" value="Condensation"/>
    <property type="match status" value="1"/>
</dbReference>
<feature type="domain" description="Carrier" evidence="13">
    <location>
        <begin position="1049"/>
        <end position="1129"/>
    </location>
</feature>
<evidence type="ECO:0000256" key="11">
    <source>
        <dbReference type="ARBA" id="ARBA00033440"/>
    </source>
</evidence>
<dbReference type="GO" id="GO:0005737">
    <property type="term" value="C:cytoplasm"/>
    <property type="evidence" value="ECO:0007669"/>
    <property type="project" value="TreeGrafter"/>
</dbReference>
<keyword evidence="8" id="KW-0597">Phosphoprotein</keyword>
<evidence type="ECO:0000256" key="1">
    <source>
        <dbReference type="ARBA" id="ARBA00001957"/>
    </source>
</evidence>
<dbReference type="PANTHER" id="PTHR45527:SF10">
    <property type="entry name" value="PYOCHELIN SYNTHASE PCHF"/>
    <property type="match status" value="1"/>
</dbReference>
<feature type="region of interest" description="Disordered" evidence="12">
    <location>
        <begin position="83"/>
        <end position="103"/>
    </location>
</feature>
<dbReference type="PANTHER" id="PTHR45527">
    <property type="entry name" value="NONRIBOSOMAL PEPTIDE SYNTHETASE"/>
    <property type="match status" value="1"/>
</dbReference>
<dbReference type="GO" id="GO:0016874">
    <property type="term" value="F:ligase activity"/>
    <property type="evidence" value="ECO:0007669"/>
    <property type="project" value="UniProtKB-KW"/>
</dbReference>
<dbReference type="InterPro" id="IPR036736">
    <property type="entry name" value="ACP-like_sf"/>
</dbReference>
<comment type="function">
    <text evidence="2">Acyltransferase required for the direct transfer of medium- to long-chain fatty acyl moieties from a carrier protein (MbtL) on to the epsilon-amino group of lysine residue in the mycobactin core.</text>
</comment>
<dbReference type="Pfam" id="PF13523">
    <property type="entry name" value="Acetyltransf_8"/>
    <property type="match status" value="1"/>
</dbReference>
<dbReference type="CDD" id="cd19535">
    <property type="entry name" value="Cyc_NRPS"/>
    <property type="match status" value="1"/>
</dbReference>
<dbReference type="EMBL" id="CP108021">
    <property type="protein sequence ID" value="WUM19243.1"/>
    <property type="molecule type" value="Genomic_DNA"/>
</dbReference>
<evidence type="ECO:0000256" key="10">
    <source>
        <dbReference type="ARBA" id="ARBA00031122"/>
    </source>
</evidence>
<keyword evidence="15" id="KW-1185">Reference proteome</keyword>
<feature type="domain" description="Carrier" evidence="13">
    <location>
        <begin position="7"/>
        <end position="83"/>
    </location>
</feature>
<gene>
    <name evidence="14" type="ORF">OG579_16230</name>
</gene>
<dbReference type="InterPro" id="IPR045851">
    <property type="entry name" value="AMP-bd_C_sf"/>
</dbReference>
<dbReference type="GO" id="GO:0031177">
    <property type="term" value="F:phosphopantetheine binding"/>
    <property type="evidence" value="ECO:0007669"/>
    <property type="project" value="InterPro"/>
</dbReference>
<dbReference type="SMART" id="SM01006">
    <property type="entry name" value="AlcB"/>
    <property type="match status" value="1"/>
</dbReference>
<dbReference type="InterPro" id="IPR020845">
    <property type="entry name" value="AMP-binding_CS"/>
</dbReference>
<dbReference type="InterPro" id="IPR000873">
    <property type="entry name" value="AMP-dep_synth/lig_dom"/>
</dbReference>
<name>A0AAU4JZM8_9NOCA</name>
<dbReference type="InterPro" id="IPR010071">
    <property type="entry name" value="AA_adenyl_dom"/>
</dbReference>
<dbReference type="InterPro" id="IPR057737">
    <property type="entry name" value="Condensation_MtbB-like"/>
</dbReference>
<feature type="compositionally biased region" description="Low complexity" evidence="12">
    <location>
        <begin position="304"/>
        <end position="314"/>
    </location>
</feature>
<dbReference type="SMART" id="SM00823">
    <property type="entry name" value="PKS_PP"/>
    <property type="match status" value="1"/>
</dbReference>
<dbReference type="SUPFAM" id="SSF52777">
    <property type="entry name" value="CoA-dependent acyltransferases"/>
    <property type="match status" value="2"/>
</dbReference>
<dbReference type="InterPro" id="IPR019432">
    <property type="entry name" value="Acyltransferase_MbtK/IucB-like"/>
</dbReference>
<dbReference type="GO" id="GO:0016746">
    <property type="term" value="F:acyltransferase activity"/>
    <property type="evidence" value="ECO:0007669"/>
    <property type="project" value="InterPro"/>
</dbReference>
<evidence type="ECO:0000256" key="9">
    <source>
        <dbReference type="ARBA" id="ARBA00022598"/>
    </source>
</evidence>
<dbReference type="GO" id="GO:0043041">
    <property type="term" value="P:amino acid activation for nonribosomal peptide biosynthetic process"/>
    <property type="evidence" value="ECO:0007669"/>
    <property type="project" value="TreeGrafter"/>
</dbReference>
<dbReference type="InterPro" id="IPR009081">
    <property type="entry name" value="PP-bd_ACP"/>
</dbReference>
<dbReference type="Gene3D" id="3.30.559.10">
    <property type="entry name" value="Chloramphenicol acetyltransferase-like domain"/>
    <property type="match status" value="1"/>
</dbReference>
<dbReference type="Pfam" id="PF00501">
    <property type="entry name" value="AMP-binding"/>
    <property type="match status" value="1"/>
</dbReference>
<evidence type="ECO:0000256" key="12">
    <source>
        <dbReference type="SAM" id="MobiDB-lite"/>
    </source>
</evidence>
<dbReference type="NCBIfam" id="TIGR01733">
    <property type="entry name" value="AA-adenyl-dom"/>
    <property type="match status" value="1"/>
</dbReference>
<reference evidence="14 15" key="1">
    <citation type="submission" date="2022-10" db="EMBL/GenBank/DDBJ databases">
        <title>The complete genomes of actinobacterial strains from the NBC collection.</title>
        <authorList>
            <person name="Joergensen T.S."/>
            <person name="Alvarez Arevalo M."/>
            <person name="Sterndorff E.B."/>
            <person name="Faurdal D."/>
            <person name="Vuksanovic O."/>
            <person name="Mourched A.-S."/>
            <person name="Charusanti P."/>
            <person name="Shaw S."/>
            <person name="Blin K."/>
            <person name="Weber T."/>
        </authorList>
    </citation>
    <scope>NUCLEOTIDE SEQUENCE [LARGE SCALE GENOMIC DNA]</scope>
    <source>
        <strain evidence="14 15">NBC_00319</strain>
    </source>
</reference>
<dbReference type="Proteomes" id="UP001432128">
    <property type="component" value="Chromosome"/>
</dbReference>
<keyword evidence="9" id="KW-0436">Ligase</keyword>
<evidence type="ECO:0000256" key="8">
    <source>
        <dbReference type="ARBA" id="ARBA00022553"/>
    </source>
</evidence>
<comment type="pathway">
    <text evidence="3">Siderophore biosynthesis; mycobactin biosynthesis.</text>
</comment>
<dbReference type="InterPro" id="IPR020806">
    <property type="entry name" value="PKS_PP-bd"/>
</dbReference>
<protein>
    <recommendedName>
        <fullName evidence="6">Lysine N-acyltransferase MbtK</fullName>
    </recommendedName>
    <alternativeName>
        <fullName evidence="10">Mycobactin synthase protein K</fullName>
    </alternativeName>
    <alternativeName>
        <fullName evidence="11">Mycobactin synthetase protein B</fullName>
    </alternativeName>
    <alternativeName>
        <fullName evidence="5">Phenyloxazoline synthase MbtB</fullName>
    </alternativeName>
</protein>
<dbReference type="Pfam" id="PF13193">
    <property type="entry name" value="AMP-binding_C"/>
    <property type="match status" value="1"/>
</dbReference>
<dbReference type="InterPro" id="IPR042099">
    <property type="entry name" value="ANL_N_sf"/>
</dbReference>
<dbReference type="FunFam" id="3.30.559.30:FF:000006">
    <property type="entry name" value="Yersiniabactin polyketide/non-ribosomal peptide synthetase"/>
    <property type="match status" value="1"/>
</dbReference>
<dbReference type="Gene3D" id="3.40.50.1820">
    <property type="entry name" value="alpha/beta hydrolase"/>
    <property type="match status" value="1"/>
</dbReference>
<organism evidence="14 15">
    <name type="scientific">Williamsia herbipolensis</name>
    <dbReference type="NCBI Taxonomy" id="1603258"/>
    <lineage>
        <taxon>Bacteria</taxon>
        <taxon>Bacillati</taxon>
        <taxon>Actinomycetota</taxon>
        <taxon>Actinomycetes</taxon>
        <taxon>Mycobacteriales</taxon>
        <taxon>Nocardiaceae</taxon>
        <taxon>Williamsia</taxon>
    </lineage>
</organism>
<evidence type="ECO:0000313" key="14">
    <source>
        <dbReference type="EMBL" id="WUM19243.1"/>
    </source>
</evidence>
<dbReference type="PROSITE" id="PS50075">
    <property type="entry name" value="CARRIER"/>
    <property type="match status" value="2"/>
</dbReference>
<dbReference type="Gene3D" id="3.40.630.30">
    <property type="match status" value="1"/>
</dbReference>
<dbReference type="InterPro" id="IPR025110">
    <property type="entry name" value="AMP-bd_C"/>
</dbReference>
<feature type="region of interest" description="Disordered" evidence="12">
    <location>
        <begin position="293"/>
        <end position="314"/>
    </location>
</feature>
<dbReference type="PROSITE" id="PS00455">
    <property type="entry name" value="AMP_BINDING"/>
    <property type="match status" value="1"/>
</dbReference>
<dbReference type="InterPro" id="IPR016181">
    <property type="entry name" value="Acyl_CoA_acyltransferase"/>
</dbReference>
<evidence type="ECO:0000256" key="4">
    <source>
        <dbReference type="ARBA" id="ARBA00007380"/>
    </source>
</evidence>
<comment type="similarity">
    <text evidence="4">Belongs to the ATP-dependent AMP-binding enzyme family. MbtB subfamily.</text>
</comment>
<dbReference type="InterPro" id="IPR023213">
    <property type="entry name" value="CAT-like_dom_sf"/>
</dbReference>
<dbReference type="Gene3D" id="1.10.1200.10">
    <property type="entry name" value="ACP-like"/>
    <property type="match status" value="1"/>
</dbReference>
<keyword evidence="7" id="KW-0596">Phosphopantetheine</keyword>
<dbReference type="Gene3D" id="3.30.300.30">
    <property type="match status" value="1"/>
</dbReference>
<evidence type="ECO:0000256" key="5">
    <source>
        <dbReference type="ARBA" id="ARBA00016743"/>
    </source>
</evidence>
<dbReference type="Pfam" id="PF00550">
    <property type="entry name" value="PP-binding"/>
    <property type="match status" value="2"/>
</dbReference>
<evidence type="ECO:0000256" key="7">
    <source>
        <dbReference type="ARBA" id="ARBA00022450"/>
    </source>
</evidence>
<evidence type="ECO:0000313" key="15">
    <source>
        <dbReference type="Proteomes" id="UP001432128"/>
    </source>
</evidence>
<evidence type="ECO:0000259" key="13">
    <source>
        <dbReference type="PROSITE" id="PS50075"/>
    </source>
</evidence>